<accession>A0AAV3PNP0</accession>
<protein>
    <submittedName>
        <fullName evidence="2">Uncharacterized protein</fullName>
    </submittedName>
</protein>
<feature type="coiled-coil region" evidence="1">
    <location>
        <begin position="71"/>
        <end position="105"/>
    </location>
</feature>
<dbReference type="AlphaFoldDB" id="A0AAV3PNP0"/>
<name>A0AAV3PNP0_LITER</name>
<evidence type="ECO:0000256" key="1">
    <source>
        <dbReference type="SAM" id="Coils"/>
    </source>
</evidence>
<evidence type="ECO:0000313" key="3">
    <source>
        <dbReference type="Proteomes" id="UP001454036"/>
    </source>
</evidence>
<evidence type="ECO:0000313" key="2">
    <source>
        <dbReference type="EMBL" id="GAA0152806.1"/>
    </source>
</evidence>
<proteinExistence type="predicted"/>
<organism evidence="2 3">
    <name type="scientific">Lithospermum erythrorhizon</name>
    <name type="common">Purple gromwell</name>
    <name type="synonym">Lithospermum officinale var. erythrorhizon</name>
    <dbReference type="NCBI Taxonomy" id="34254"/>
    <lineage>
        <taxon>Eukaryota</taxon>
        <taxon>Viridiplantae</taxon>
        <taxon>Streptophyta</taxon>
        <taxon>Embryophyta</taxon>
        <taxon>Tracheophyta</taxon>
        <taxon>Spermatophyta</taxon>
        <taxon>Magnoliopsida</taxon>
        <taxon>eudicotyledons</taxon>
        <taxon>Gunneridae</taxon>
        <taxon>Pentapetalae</taxon>
        <taxon>asterids</taxon>
        <taxon>lamiids</taxon>
        <taxon>Boraginales</taxon>
        <taxon>Boraginaceae</taxon>
        <taxon>Boraginoideae</taxon>
        <taxon>Lithospermeae</taxon>
        <taxon>Lithospermum</taxon>
    </lineage>
</organism>
<dbReference type="Proteomes" id="UP001454036">
    <property type="component" value="Unassembled WGS sequence"/>
</dbReference>
<dbReference type="EMBL" id="BAABME010002053">
    <property type="protein sequence ID" value="GAA0152806.1"/>
    <property type="molecule type" value="Genomic_DNA"/>
</dbReference>
<comment type="caution">
    <text evidence="2">The sequence shown here is derived from an EMBL/GenBank/DDBJ whole genome shotgun (WGS) entry which is preliminary data.</text>
</comment>
<reference evidence="2 3" key="1">
    <citation type="submission" date="2024-01" db="EMBL/GenBank/DDBJ databases">
        <title>The complete chloroplast genome sequence of Lithospermum erythrorhizon: insights into the phylogenetic relationship among Boraginaceae species and the maternal lineages of purple gromwells.</title>
        <authorList>
            <person name="Okada T."/>
            <person name="Watanabe K."/>
        </authorList>
    </citation>
    <scope>NUCLEOTIDE SEQUENCE [LARGE SCALE GENOMIC DNA]</scope>
</reference>
<keyword evidence="3" id="KW-1185">Reference proteome</keyword>
<sequence>MPEAITTILGNVEVCMSPSSRYLTVKSKYTISQLCNELLPLTEKKGLKPLMHQSLSSFNCATPLSKPLRVVAKQDREINLLREQLLLLEQRVAELKEIIDHFRTNADLLGQDDQAHENAQAGGSLLTN</sequence>
<gene>
    <name evidence="2" type="ORF">LIER_11193</name>
</gene>
<keyword evidence="1" id="KW-0175">Coiled coil</keyword>